<dbReference type="Proteomes" id="UP001201701">
    <property type="component" value="Unassembled WGS sequence"/>
</dbReference>
<dbReference type="Gene3D" id="2.40.50.100">
    <property type="match status" value="1"/>
</dbReference>
<dbReference type="InterPro" id="IPR003593">
    <property type="entry name" value="AAA+_ATPase"/>
</dbReference>
<dbReference type="InterPro" id="IPR005116">
    <property type="entry name" value="Transp-assoc_OB_typ1"/>
</dbReference>
<keyword evidence="9" id="KW-0472">Membrane</keyword>
<evidence type="ECO:0000256" key="9">
    <source>
        <dbReference type="ARBA" id="ARBA00023136"/>
    </source>
</evidence>
<comment type="similarity">
    <text evidence="1">Belongs to the ABC transporter superfamily.</text>
</comment>
<dbReference type="InterPro" id="IPR008995">
    <property type="entry name" value="Mo/tungstate-bd_C_term_dom"/>
</dbReference>
<organism evidence="13 14">
    <name type="scientific">Mesorhizobium retamae</name>
    <dbReference type="NCBI Taxonomy" id="2912854"/>
    <lineage>
        <taxon>Bacteria</taxon>
        <taxon>Pseudomonadati</taxon>
        <taxon>Pseudomonadota</taxon>
        <taxon>Alphaproteobacteria</taxon>
        <taxon>Hyphomicrobiales</taxon>
        <taxon>Phyllobacteriaceae</taxon>
        <taxon>Mesorhizobium</taxon>
    </lineage>
</organism>
<dbReference type="InterPro" id="IPR004606">
    <property type="entry name" value="Mop_domain"/>
</dbReference>
<feature type="domain" description="Mop" evidence="12">
    <location>
        <begin position="293"/>
        <end position="359"/>
    </location>
</feature>
<dbReference type="InterPro" id="IPR003439">
    <property type="entry name" value="ABC_transporter-like_ATP-bd"/>
</dbReference>
<evidence type="ECO:0000256" key="3">
    <source>
        <dbReference type="ARBA" id="ARBA00022475"/>
    </source>
</evidence>
<evidence type="ECO:0000256" key="8">
    <source>
        <dbReference type="ARBA" id="ARBA00022967"/>
    </source>
</evidence>
<evidence type="ECO:0000256" key="6">
    <source>
        <dbReference type="ARBA" id="ARBA00022741"/>
    </source>
</evidence>
<evidence type="ECO:0000259" key="11">
    <source>
        <dbReference type="PROSITE" id="PS50893"/>
    </source>
</evidence>
<dbReference type="Gene3D" id="3.40.50.300">
    <property type="entry name" value="P-loop containing nucleotide triphosphate hydrolases"/>
    <property type="match status" value="1"/>
</dbReference>
<dbReference type="InterPro" id="IPR050334">
    <property type="entry name" value="Molybdenum_import_ModC"/>
</dbReference>
<dbReference type="EMBL" id="JAKREW010000034">
    <property type="protein sequence ID" value="MCG7508107.1"/>
    <property type="molecule type" value="Genomic_DNA"/>
</dbReference>
<dbReference type="SMART" id="SM00382">
    <property type="entry name" value="AAA"/>
    <property type="match status" value="1"/>
</dbReference>
<dbReference type="PROSITE" id="PS50893">
    <property type="entry name" value="ABC_TRANSPORTER_2"/>
    <property type="match status" value="1"/>
</dbReference>
<evidence type="ECO:0000313" key="14">
    <source>
        <dbReference type="Proteomes" id="UP001201701"/>
    </source>
</evidence>
<evidence type="ECO:0000313" key="13">
    <source>
        <dbReference type="EMBL" id="MCG7508107.1"/>
    </source>
</evidence>
<name>A0ABS9QKZ9_9HYPH</name>
<keyword evidence="8" id="KW-1278">Translocase</keyword>
<dbReference type="GO" id="GO:0005524">
    <property type="term" value="F:ATP binding"/>
    <property type="evidence" value="ECO:0007669"/>
    <property type="project" value="UniProtKB-KW"/>
</dbReference>
<dbReference type="SUPFAM" id="SSF52540">
    <property type="entry name" value="P-loop containing nucleoside triphosphate hydrolases"/>
    <property type="match status" value="1"/>
</dbReference>
<keyword evidence="2" id="KW-0813">Transport</keyword>
<comment type="caution">
    <text evidence="13">The sequence shown here is derived from an EMBL/GenBank/DDBJ whole genome shotgun (WGS) entry which is preliminary data.</text>
</comment>
<evidence type="ECO:0000256" key="2">
    <source>
        <dbReference type="ARBA" id="ARBA00022448"/>
    </source>
</evidence>
<dbReference type="PANTHER" id="PTHR43514:SF4">
    <property type="entry name" value="ABC TRANSPORTER I FAMILY MEMBER 10"/>
    <property type="match status" value="1"/>
</dbReference>
<keyword evidence="6" id="KW-0547">Nucleotide-binding</keyword>
<keyword evidence="7 13" id="KW-0067">ATP-binding</keyword>
<dbReference type="PANTHER" id="PTHR43514">
    <property type="entry name" value="ABC TRANSPORTER I FAMILY MEMBER 10"/>
    <property type="match status" value="1"/>
</dbReference>
<keyword evidence="14" id="KW-1185">Reference proteome</keyword>
<dbReference type="SUPFAM" id="SSF50331">
    <property type="entry name" value="MOP-like"/>
    <property type="match status" value="1"/>
</dbReference>
<gene>
    <name evidence="13" type="primary">modC</name>
    <name evidence="13" type="ORF">L4923_23985</name>
</gene>
<protein>
    <submittedName>
        <fullName evidence="13">Molybdenum ABC transporter ATP-binding protein</fullName>
    </submittedName>
</protein>
<evidence type="ECO:0000256" key="4">
    <source>
        <dbReference type="ARBA" id="ARBA00022505"/>
    </source>
</evidence>
<keyword evidence="3" id="KW-1003">Cell membrane</keyword>
<dbReference type="InterPro" id="IPR011868">
    <property type="entry name" value="ModC_ABC_ATP-bd"/>
</dbReference>
<dbReference type="InterPro" id="IPR017871">
    <property type="entry name" value="ABC_transporter-like_CS"/>
</dbReference>
<keyword evidence="5" id="KW-0997">Cell inner membrane</keyword>
<dbReference type="PROSITE" id="PS51866">
    <property type="entry name" value="MOP"/>
    <property type="match status" value="1"/>
</dbReference>
<dbReference type="Pfam" id="PF03459">
    <property type="entry name" value="TOBE"/>
    <property type="match status" value="1"/>
</dbReference>
<sequence>MSVAVDIGHRQGGFSLEAAFESSGRLTALFGPSGSGKTSLINAIAGLIRPERGRIAVDGRVLVDTRDSVFVPRHKRRIGMVFQDARLFPHLSVAANLRYGRWFTPAAERYGDIGAVVELLGIGHLLDRRPAKLSGGEKQRVAIGRALLASPRLLLMDEPLASLDEARKAEILPYIERLRDETKIPIVYVSHSIAEVARLASDVVVMAQGKVAAAGSTAKIMQRLDLLAHEERMEGGAVLDTRVLRHDERFGMTVLGSPAGDIRVPFLQAVAGQPVRLRVRARDVMIATERPHGLSALNVLAGRITAIEPGEGAAVEVRIDCSGATVMARITRQSQHALSLAVGRDVFAVIKTVSFDQANMATAPKERFDA</sequence>
<dbReference type="InterPro" id="IPR027417">
    <property type="entry name" value="P-loop_NTPase"/>
</dbReference>
<dbReference type="RefSeq" id="WP_239369626.1">
    <property type="nucleotide sequence ID" value="NZ_JAKREW010000034.1"/>
</dbReference>
<dbReference type="Pfam" id="PF00005">
    <property type="entry name" value="ABC_tran"/>
    <property type="match status" value="1"/>
</dbReference>
<feature type="domain" description="ABC transporter" evidence="11">
    <location>
        <begin position="2"/>
        <end position="233"/>
    </location>
</feature>
<reference evidence="13 14" key="1">
    <citation type="submission" date="2022-02" db="EMBL/GenBank/DDBJ databases">
        <title>Draft genome sequence of Mezorhizobium retamae strain IRAMC:0171 isolated from Retama raetam nodules.</title>
        <authorList>
            <person name="Bengaied R."/>
            <person name="Sbissi I."/>
            <person name="Huber K."/>
            <person name="Ghodbane F."/>
            <person name="Nouioui I."/>
            <person name="Tarhouni M."/>
            <person name="Gtari M."/>
        </authorList>
    </citation>
    <scope>NUCLEOTIDE SEQUENCE [LARGE SCALE GENOMIC DNA]</scope>
    <source>
        <strain evidence="13 14">IRAMC:0171</strain>
    </source>
</reference>
<evidence type="ECO:0000259" key="12">
    <source>
        <dbReference type="PROSITE" id="PS51866"/>
    </source>
</evidence>
<dbReference type="PROSITE" id="PS00211">
    <property type="entry name" value="ABC_TRANSPORTER_1"/>
    <property type="match status" value="1"/>
</dbReference>
<evidence type="ECO:0000256" key="7">
    <source>
        <dbReference type="ARBA" id="ARBA00022840"/>
    </source>
</evidence>
<evidence type="ECO:0000256" key="1">
    <source>
        <dbReference type="ARBA" id="ARBA00005417"/>
    </source>
</evidence>
<proteinExistence type="inferred from homology"/>
<evidence type="ECO:0000256" key="10">
    <source>
        <dbReference type="PROSITE-ProRule" id="PRU01213"/>
    </source>
</evidence>
<accession>A0ABS9QKZ9</accession>
<keyword evidence="4 10" id="KW-0500">Molybdenum</keyword>
<evidence type="ECO:0000256" key="5">
    <source>
        <dbReference type="ARBA" id="ARBA00022519"/>
    </source>
</evidence>
<dbReference type="NCBIfam" id="TIGR02142">
    <property type="entry name" value="modC_ABC"/>
    <property type="match status" value="1"/>
</dbReference>